<comment type="caution">
    <text evidence="2">The sequence shown here is derived from an EMBL/GenBank/DDBJ whole genome shotgun (WGS) entry which is preliminary data.</text>
</comment>
<dbReference type="RefSeq" id="WP_207310309.1">
    <property type="nucleotide sequence ID" value="NZ_SJPI01000001.1"/>
</dbReference>
<keyword evidence="1" id="KW-0812">Transmembrane</keyword>
<keyword evidence="3" id="KW-1185">Reference proteome</keyword>
<dbReference type="Proteomes" id="UP000316598">
    <property type="component" value="Unassembled WGS sequence"/>
</dbReference>
<keyword evidence="1" id="KW-1133">Transmembrane helix</keyword>
<evidence type="ECO:0000313" key="2">
    <source>
        <dbReference type="EMBL" id="TWT53759.1"/>
    </source>
</evidence>
<organism evidence="2 3">
    <name type="scientific">Rubripirellula amarantea</name>
    <dbReference type="NCBI Taxonomy" id="2527999"/>
    <lineage>
        <taxon>Bacteria</taxon>
        <taxon>Pseudomonadati</taxon>
        <taxon>Planctomycetota</taxon>
        <taxon>Planctomycetia</taxon>
        <taxon>Pirellulales</taxon>
        <taxon>Pirellulaceae</taxon>
        <taxon>Rubripirellula</taxon>
    </lineage>
</organism>
<reference evidence="2 3" key="1">
    <citation type="submission" date="2019-02" db="EMBL/GenBank/DDBJ databases">
        <title>Deep-cultivation of Planctomycetes and their phenomic and genomic characterization uncovers novel biology.</title>
        <authorList>
            <person name="Wiegand S."/>
            <person name="Jogler M."/>
            <person name="Boedeker C."/>
            <person name="Pinto D."/>
            <person name="Vollmers J."/>
            <person name="Rivas-Marin E."/>
            <person name="Kohn T."/>
            <person name="Peeters S.H."/>
            <person name="Heuer A."/>
            <person name="Rast P."/>
            <person name="Oberbeckmann S."/>
            <person name="Bunk B."/>
            <person name="Jeske O."/>
            <person name="Meyerdierks A."/>
            <person name="Storesund J.E."/>
            <person name="Kallscheuer N."/>
            <person name="Luecker S."/>
            <person name="Lage O.M."/>
            <person name="Pohl T."/>
            <person name="Merkel B.J."/>
            <person name="Hornburger P."/>
            <person name="Mueller R.-W."/>
            <person name="Bruemmer F."/>
            <person name="Labrenz M."/>
            <person name="Spormann A.M."/>
            <person name="Op Den Camp H."/>
            <person name="Overmann J."/>
            <person name="Amann R."/>
            <person name="Jetten M.S.M."/>
            <person name="Mascher T."/>
            <person name="Medema M.H."/>
            <person name="Devos D.P."/>
            <person name="Kaster A.-K."/>
            <person name="Ovreas L."/>
            <person name="Rohde M."/>
            <person name="Galperin M.Y."/>
            <person name="Jogler C."/>
        </authorList>
    </citation>
    <scope>NUCLEOTIDE SEQUENCE [LARGE SCALE GENOMIC DNA]</scope>
    <source>
        <strain evidence="2 3">Pla22</strain>
    </source>
</reference>
<keyword evidence="1" id="KW-0472">Membrane</keyword>
<evidence type="ECO:0000313" key="3">
    <source>
        <dbReference type="Proteomes" id="UP000316598"/>
    </source>
</evidence>
<gene>
    <name evidence="2" type="ORF">Pla22_13910</name>
</gene>
<protein>
    <recommendedName>
        <fullName evidence="4">DUF2802 domain-containing protein</fullName>
    </recommendedName>
</protein>
<sequence>MLTLFADMQKAQLWMVAGFLMLGWVLARRQLKTRKRVNEDNRIASKELKKLREHKDPAIPLANAPVDVQRWQGAMFDLQRELKAELDSRIGIVQVLVHQLDERIAKASELTGTHIEQLNLAEPIARRETIAALSREGHSSQEIATKTGLPIGDVELMLGTLSSS</sequence>
<evidence type="ECO:0008006" key="4">
    <source>
        <dbReference type="Google" id="ProtNLM"/>
    </source>
</evidence>
<evidence type="ECO:0000256" key="1">
    <source>
        <dbReference type="SAM" id="Phobius"/>
    </source>
</evidence>
<name>A0A5C5WU62_9BACT</name>
<proteinExistence type="predicted"/>
<accession>A0A5C5WU62</accession>
<feature type="transmembrane region" description="Helical" evidence="1">
    <location>
        <begin position="12"/>
        <end position="27"/>
    </location>
</feature>
<dbReference type="AlphaFoldDB" id="A0A5C5WU62"/>
<dbReference type="EMBL" id="SJPI01000001">
    <property type="protein sequence ID" value="TWT53759.1"/>
    <property type="molecule type" value="Genomic_DNA"/>
</dbReference>